<comment type="similarity">
    <text evidence="7">Belongs to the binding-protein-dependent transport system permease family.</text>
</comment>
<keyword evidence="2 7" id="KW-0813">Transport</keyword>
<keyword evidence="4 7" id="KW-0812">Transmembrane</keyword>
<feature type="transmembrane region" description="Helical" evidence="7">
    <location>
        <begin position="123"/>
        <end position="145"/>
    </location>
</feature>
<evidence type="ECO:0000313" key="9">
    <source>
        <dbReference type="EMBL" id="SDX84362.1"/>
    </source>
</evidence>
<keyword evidence="5 7" id="KW-1133">Transmembrane helix</keyword>
<keyword evidence="6 7" id="KW-0472">Membrane</keyword>
<dbReference type="GO" id="GO:0055085">
    <property type="term" value="P:transmembrane transport"/>
    <property type="evidence" value="ECO:0007669"/>
    <property type="project" value="InterPro"/>
</dbReference>
<reference evidence="10" key="1">
    <citation type="submission" date="2016-10" db="EMBL/GenBank/DDBJ databases">
        <authorList>
            <person name="Varghese N."/>
            <person name="Submissions S."/>
        </authorList>
    </citation>
    <scope>NUCLEOTIDE SEQUENCE [LARGE SCALE GENOMIC DNA]</scope>
    <source>
        <strain evidence="10">DSM 45422</strain>
    </source>
</reference>
<evidence type="ECO:0000256" key="3">
    <source>
        <dbReference type="ARBA" id="ARBA00022475"/>
    </source>
</evidence>
<dbReference type="Proteomes" id="UP000198921">
    <property type="component" value="Unassembled WGS sequence"/>
</dbReference>
<accession>A0A1H3EZY8</accession>
<keyword evidence="3" id="KW-1003">Cell membrane</keyword>
<dbReference type="InterPro" id="IPR035906">
    <property type="entry name" value="MetI-like_sf"/>
</dbReference>
<evidence type="ECO:0000256" key="7">
    <source>
        <dbReference type="RuleBase" id="RU363032"/>
    </source>
</evidence>
<evidence type="ECO:0000313" key="10">
    <source>
        <dbReference type="Proteomes" id="UP000198921"/>
    </source>
</evidence>
<dbReference type="PROSITE" id="PS50928">
    <property type="entry name" value="ABC_TM1"/>
    <property type="match status" value="1"/>
</dbReference>
<feature type="transmembrane region" description="Helical" evidence="7">
    <location>
        <begin position="36"/>
        <end position="57"/>
    </location>
</feature>
<protein>
    <submittedName>
        <fullName evidence="9">NitT/TauT family transport system permease protein</fullName>
    </submittedName>
</protein>
<dbReference type="InterPro" id="IPR000515">
    <property type="entry name" value="MetI-like"/>
</dbReference>
<keyword evidence="10" id="KW-1185">Reference proteome</keyword>
<feature type="transmembrane region" description="Helical" evidence="7">
    <location>
        <begin position="247"/>
        <end position="266"/>
    </location>
</feature>
<dbReference type="AlphaFoldDB" id="A0A1H3EZY8"/>
<dbReference type="OrthoDB" id="3173654at2"/>
<evidence type="ECO:0000256" key="1">
    <source>
        <dbReference type="ARBA" id="ARBA00004651"/>
    </source>
</evidence>
<comment type="subcellular location">
    <subcellularLocation>
        <location evidence="1 7">Cell membrane</location>
        <topology evidence="1 7">Multi-pass membrane protein</topology>
    </subcellularLocation>
</comment>
<evidence type="ECO:0000256" key="2">
    <source>
        <dbReference type="ARBA" id="ARBA00022448"/>
    </source>
</evidence>
<dbReference type="SUPFAM" id="SSF161098">
    <property type="entry name" value="MetI-like"/>
    <property type="match status" value="1"/>
</dbReference>
<sequence length="284" mass="31247">MSNPVVEASPAAPAVTWQEGEALARKASARTRRKRLALLTAGWAAMFLIWQLAAYYLPFGVLPAPLEVGEVMWDIVVSGAFAENFFASVGKTFLGFVVATAVGAPIGYLMGRYDYWKAFFHDGVTVAGTIPALTYAVLSLIIFGISDLGPILSVALVSVPFVAINVAEGVRGVDQSLVRMSQAFGRSSRQIRREVFVPTLVPYVFAAIRMSFAVAWKVEALTEVFGGKNGVGFQIRSEYQLFNIDGVLAWMCLFIIFMLIVERLVLRKLENRVLAWRPEERVGK</sequence>
<dbReference type="PANTHER" id="PTHR30151">
    <property type="entry name" value="ALKANE SULFONATE ABC TRANSPORTER-RELATED, MEMBRANE SUBUNIT"/>
    <property type="match status" value="1"/>
</dbReference>
<dbReference type="EMBL" id="FNOT01000003">
    <property type="protein sequence ID" value="SDX84362.1"/>
    <property type="molecule type" value="Genomic_DNA"/>
</dbReference>
<proteinExistence type="inferred from homology"/>
<dbReference type="STRING" id="1137993.SAMN05660209_01440"/>
<evidence type="ECO:0000256" key="6">
    <source>
        <dbReference type="ARBA" id="ARBA00023136"/>
    </source>
</evidence>
<feature type="domain" description="ABC transmembrane type-1" evidence="8">
    <location>
        <begin position="85"/>
        <end position="266"/>
    </location>
</feature>
<feature type="transmembrane region" description="Helical" evidence="7">
    <location>
        <begin position="151"/>
        <end position="174"/>
    </location>
</feature>
<dbReference type="RefSeq" id="WP_091152920.1">
    <property type="nucleotide sequence ID" value="NZ_FNOT01000003.1"/>
</dbReference>
<evidence type="ECO:0000256" key="5">
    <source>
        <dbReference type="ARBA" id="ARBA00022989"/>
    </source>
</evidence>
<evidence type="ECO:0000256" key="4">
    <source>
        <dbReference type="ARBA" id="ARBA00022692"/>
    </source>
</evidence>
<organism evidence="9 10">
    <name type="scientific">Geodermatophilus africanus</name>
    <dbReference type="NCBI Taxonomy" id="1137993"/>
    <lineage>
        <taxon>Bacteria</taxon>
        <taxon>Bacillati</taxon>
        <taxon>Actinomycetota</taxon>
        <taxon>Actinomycetes</taxon>
        <taxon>Geodermatophilales</taxon>
        <taxon>Geodermatophilaceae</taxon>
        <taxon>Geodermatophilus</taxon>
    </lineage>
</organism>
<feature type="transmembrane region" description="Helical" evidence="7">
    <location>
        <begin position="195"/>
        <end position="216"/>
    </location>
</feature>
<dbReference type="Pfam" id="PF00528">
    <property type="entry name" value="BPD_transp_1"/>
    <property type="match status" value="1"/>
</dbReference>
<dbReference type="PANTHER" id="PTHR30151:SF0">
    <property type="entry name" value="ABC TRANSPORTER PERMEASE PROTEIN MJ0413-RELATED"/>
    <property type="match status" value="1"/>
</dbReference>
<evidence type="ECO:0000259" key="8">
    <source>
        <dbReference type="PROSITE" id="PS50928"/>
    </source>
</evidence>
<dbReference type="GO" id="GO:0005886">
    <property type="term" value="C:plasma membrane"/>
    <property type="evidence" value="ECO:0007669"/>
    <property type="project" value="UniProtKB-SubCell"/>
</dbReference>
<dbReference type="Gene3D" id="1.10.3720.10">
    <property type="entry name" value="MetI-like"/>
    <property type="match status" value="1"/>
</dbReference>
<feature type="transmembrane region" description="Helical" evidence="7">
    <location>
        <begin position="93"/>
        <end position="111"/>
    </location>
</feature>
<name>A0A1H3EZY8_9ACTN</name>
<gene>
    <name evidence="9" type="ORF">SAMN05660209_01440</name>
</gene>